<protein>
    <submittedName>
        <fullName evidence="1">Uncharacterized protein</fullName>
    </submittedName>
</protein>
<name>A0A8X6IRT3_NEPPI</name>
<gene>
    <name evidence="1" type="ORF">NPIL_283901</name>
</gene>
<keyword evidence="2" id="KW-1185">Reference proteome</keyword>
<organism evidence="1 2">
    <name type="scientific">Nephila pilipes</name>
    <name type="common">Giant wood spider</name>
    <name type="synonym">Nephila maculata</name>
    <dbReference type="NCBI Taxonomy" id="299642"/>
    <lineage>
        <taxon>Eukaryota</taxon>
        <taxon>Metazoa</taxon>
        <taxon>Ecdysozoa</taxon>
        <taxon>Arthropoda</taxon>
        <taxon>Chelicerata</taxon>
        <taxon>Arachnida</taxon>
        <taxon>Araneae</taxon>
        <taxon>Araneomorphae</taxon>
        <taxon>Entelegynae</taxon>
        <taxon>Araneoidea</taxon>
        <taxon>Nephilidae</taxon>
        <taxon>Nephila</taxon>
    </lineage>
</organism>
<evidence type="ECO:0000313" key="2">
    <source>
        <dbReference type="Proteomes" id="UP000887013"/>
    </source>
</evidence>
<comment type="caution">
    <text evidence="1">The sequence shown here is derived from an EMBL/GenBank/DDBJ whole genome shotgun (WGS) entry which is preliminary data.</text>
</comment>
<accession>A0A8X6IRT3</accession>
<reference evidence="1" key="1">
    <citation type="submission" date="2020-08" db="EMBL/GenBank/DDBJ databases">
        <title>Multicomponent nature underlies the extraordinary mechanical properties of spider dragline silk.</title>
        <authorList>
            <person name="Kono N."/>
            <person name="Nakamura H."/>
            <person name="Mori M."/>
            <person name="Yoshida Y."/>
            <person name="Ohtoshi R."/>
            <person name="Malay A.D."/>
            <person name="Moran D.A.P."/>
            <person name="Tomita M."/>
            <person name="Numata K."/>
            <person name="Arakawa K."/>
        </authorList>
    </citation>
    <scope>NUCLEOTIDE SEQUENCE</scope>
</reference>
<dbReference type="Proteomes" id="UP000887013">
    <property type="component" value="Unassembled WGS sequence"/>
</dbReference>
<proteinExistence type="predicted"/>
<dbReference type="EMBL" id="BMAW01092953">
    <property type="protein sequence ID" value="GFS57822.1"/>
    <property type="molecule type" value="Genomic_DNA"/>
</dbReference>
<sequence>MWNDVKLQKSLKPNGVLFNLPHTQQFRAKIGPESISLLVYRKVRFLNNWSAEAPSVERKWDVKVRVGCLKISLNPSERFNKTCASVGR</sequence>
<evidence type="ECO:0000313" key="1">
    <source>
        <dbReference type="EMBL" id="GFS57822.1"/>
    </source>
</evidence>
<dbReference type="AlphaFoldDB" id="A0A8X6IRT3"/>